<comment type="caution">
    <text evidence="2">The sequence shown here is derived from an EMBL/GenBank/DDBJ whole genome shotgun (WGS) entry which is preliminary data.</text>
</comment>
<evidence type="ECO:0000259" key="1">
    <source>
        <dbReference type="Pfam" id="PF13173"/>
    </source>
</evidence>
<dbReference type="PANTHER" id="PTHR43566:SF2">
    <property type="entry name" value="DUF4143 DOMAIN-CONTAINING PROTEIN"/>
    <property type="match status" value="1"/>
</dbReference>
<sequence>MSDANTHYPRVIHPQLSADVSLYPVVAVMGARQVGKSTICQEIAEVQGFARRTLDERDVREQAIADPEGFLADLGDRGAFIDEVQRAPNLMLAIKAVVDRDGRNGQYLLSGSNQPKVGKSVSDSLVGRATYRTLRPLTLSELRFDEEHRGWSFLFGTDEPAVLAELEQRAASSGALDWRSVVLTGGFPRAVAAPSDQRLRMLDD</sequence>
<dbReference type="EMBL" id="AUZZ01007669">
    <property type="protein sequence ID" value="EQD41475.1"/>
    <property type="molecule type" value="Genomic_DNA"/>
</dbReference>
<dbReference type="PANTHER" id="PTHR43566">
    <property type="entry name" value="CONSERVED PROTEIN"/>
    <property type="match status" value="1"/>
</dbReference>
<proteinExistence type="predicted"/>
<organism evidence="2">
    <name type="scientific">mine drainage metagenome</name>
    <dbReference type="NCBI Taxonomy" id="410659"/>
    <lineage>
        <taxon>unclassified sequences</taxon>
        <taxon>metagenomes</taxon>
        <taxon>ecological metagenomes</taxon>
    </lineage>
</organism>
<dbReference type="InterPro" id="IPR027417">
    <property type="entry name" value="P-loop_NTPase"/>
</dbReference>
<feature type="domain" description="AAA" evidence="1">
    <location>
        <begin position="24"/>
        <end position="142"/>
    </location>
</feature>
<accession>T1AHP8</accession>
<dbReference type="InterPro" id="IPR041682">
    <property type="entry name" value="AAA_14"/>
</dbReference>
<evidence type="ECO:0000313" key="2">
    <source>
        <dbReference type="EMBL" id="EQD41475.1"/>
    </source>
</evidence>
<feature type="non-terminal residue" evidence="2">
    <location>
        <position position="204"/>
    </location>
</feature>
<dbReference type="SUPFAM" id="SSF52540">
    <property type="entry name" value="P-loop containing nucleoside triphosphate hydrolases"/>
    <property type="match status" value="1"/>
</dbReference>
<reference evidence="2" key="2">
    <citation type="journal article" date="2014" name="ISME J.">
        <title>Microbial stratification in low pH oxic and suboxic macroscopic growths along an acid mine drainage.</title>
        <authorList>
            <person name="Mendez-Garcia C."/>
            <person name="Mesa V."/>
            <person name="Sprenger R.R."/>
            <person name="Richter M."/>
            <person name="Diez M.S."/>
            <person name="Solano J."/>
            <person name="Bargiela R."/>
            <person name="Golyshina O.V."/>
            <person name="Manteca A."/>
            <person name="Ramos J.L."/>
            <person name="Gallego J.R."/>
            <person name="Llorente I."/>
            <person name="Martins Dos Santos V.A."/>
            <person name="Jensen O.N."/>
            <person name="Pelaez A.I."/>
            <person name="Sanchez J."/>
            <person name="Ferrer M."/>
        </authorList>
    </citation>
    <scope>NUCLEOTIDE SEQUENCE</scope>
</reference>
<gene>
    <name evidence="2" type="ORF">B2A_10652</name>
</gene>
<reference evidence="2" key="1">
    <citation type="submission" date="2013-08" db="EMBL/GenBank/DDBJ databases">
        <authorList>
            <person name="Mendez C."/>
            <person name="Richter M."/>
            <person name="Ferrer M."/>
            <person name="Sanchez J."/>
        </authorList>
    </citation>
    <scope>NUCLEOTIDE SEQUENCE</scope>
</reference>
<protein>
    <submittedName>
        <fullName evidence="2">ATPase (AAA+ superfamily)-like protein</fullName>
    </submittedName>
</protein>
<dbReference type="AlphaFoldDB" id="T1AHP8"/>
<dbReference type="Pfam" id="PF13173">
    <property type="entry name" value="AAA_14"/>
    <property type="match status" value="1"/>
</dbReference>
<name>T1AHP8_9ZZZZ</name>